<dbReference type="AlphaFoldDB" id="A0A0G4GZF2"/>
<evidence type="ECO:0000313" key="3">
    <source>
        <dbReference type="Proteomes" id="UP000041254"/>
    </source>
</evidence>
<reference evidence="2 3" key="1">
    <citation type="submission" date="2014-11" db="EMBL/GenBank/DDBJ databases">
        <authorList>
            <person name="Zhu J."/>
            <person name="Qi W."/>
            <person name="Song R."/>
        </authorList>
    </citation>
    <scope>NUCLEOTIDE SEQUENCE [LARGE SCALE GENOMIC DNA]</scope>
</reference>
<evidence type="ECO:0000313" key="2">
    <source>
        <dbReference type="EMBL" id="CEM36369.1"/>
    </source>
</evidence>
<dbReference type="InParanoid" id="A0A0G4GZF2"/>
<dbReference type="VEuPathDB" id="CryptoDB:Vbra_10466"/>
<organism evidence="2 3">
    <name type="scientific">Vitrella brassicaformis (strain CCMP3155)</name>
    <dbReference type="NCBI Taxonomy" id="1169540"/>
    <lineage>
        <taxon>Eukaryota</taxon>
        <taxon>Sar</taxon>
        <taxon>Alveolata</taxon>
        <taxon>Colpodellida</taxon>
        <taxon>Vitrellaceae</taxon>
        <taxon>Vitrella</taxon>
    </lineage>
</organism>
<dbReference type="Proteomes" id="UP000041254">
    <property type="component" value="Unassembled WGS sequence"/>
</dbReference>
<sequence>MRGRLSSVPFSSPPARRRFSLLAIMWPLALLVVGCTPLGLAKSLPMIPTGGDVPMLPMPVSECSLPRIECSAAALAQLAAVVAPMFSPMLQWQRQLISSSHSGGHHGLTMIWIDLCRDLITDPSLAGVMLTLLGSLGGDGLGVSWQAYTYLRMICEFTPVIMRGISAAINKSLNKVKPATEFKTRHPATAKALDEVKSKVKVLALAVLKTDRMADPQHERICLRDWNRKGAEACPEKYPYKCSLGYECAVSGFACALYLVGYLTAFPPTAGAAFAVSALQRVIRNRNLFLKRTHIHTTVIELLTKRWHDLSLAKASRYATVAWIITVLKKSLPLAGNLALAPSITLSNPWGAMAIHRNEVPPRLSPIRLRETPPSAPRLCLIQVGEQVCAVPLEEASSGDSQARAKDQEGLHEAAGQNSPALLPDPR</sequence>
<dbReference type="PROSITE" id="PS51257">
    <property type="entry name" value="PROKAR_LIPOPROTEIN"/>
    <property type="match status" value="1"/>
</dbReference>
<dbReference type="EMBL" id="CDMY01000887">
    <property type="protein sequence ID" value="CEM36369.1"/>
    <property type="molecule type" value="Genomic_DNA"/>
</dbReference>
<feature type="compositionally biased region" description="Basic and acidic residues" evidence="1">
    <location>
        <begin position="403"/>
        <end position="412"/>
    </location>
</feature>
<name>A0A0G4GZF2_VITBC</name>
<gene>
    <name evidence="2" type="ORF">Vbra_10466</name>
</gene>
<evidence type="ECO:0000256" key="1">
    <source>
        <dbReference type="SAM" id="MobiDB-lite"/>
    </source>
</evidence>
<protein>
    <submittedName>
        <fullName evidence="2">Uncharacterized protein</fullName>
    </submittedName>
</protein>
<feature type="region of interest" description="Disordered" evidence="1">
    <location>
        <begin position="395"/>
        <end position="427"/>
    </location>
</feature>
<accession>A0A0G4GZF2</accession>
<proteinExistence type="predicted"/>
<keyword evidence="3" id="KW-1185">Reference proteome</keyword>